<feature type="domain" description="PFL" evidence="5">
    <location>
        <begin position="1"/>
        <end position="622"/>
    </location>
</feature>
<dbReference type="Gene3D" id="3.20.70.20">
    <property type="match status" value="1"/>
</dbReference>
<reference evidence="6 7" key="1">
    <citation type="submission" date="2018-08" db="EMBL/GenBank/DDBJ databases">
        <title>A genome reference for cultivated species of the human gut microbiota.</title>
        <authorList>
            <person name="Zou Y."/>
            <person name="Xue W."/>
            <person name="Luo G."/>
        </authorList>
    </citation>
    <scope>NUCLEOTIDE SEQUENCE [LARGE SCALE GENOMIC DNA]</scope>
    <source>
        <strain evidence="6 7">AM18-2AC</strain>
    </source>
</reference>
<dbReference type="GO" id="GO:0005829">
    <property type="term" value="C:cytosol"/>
    <property type="evidence" value="ECO:0007669"/>
    <property type="project" value="TreeGrafter"/>
</dbReference>
<keyword evidence="1 3" id="KW-0556">Organic radical</keyword>
<evidence type="ECO:0000256" key="1">
    <source>
        <dbReference type="ARBA" id="ARBA00022818"/>
    </source>
</evidence>
<dbReference type="Proteomes" id="UP000284024">
    <property type="component" value="Unassembled WGS sequence"/>
</dbReference>
<dbReference type="PROSITE" id="PS51554">
    <property type="entry name" value="PFL"/>
    <property type="match status" value="1"/>
</dbReference>
<dbReference type="RefSeq" id="WP_118236100.1">
    <property type="nucleotide sequence ID" value="NZ_JAAILP010000029.1"/>
</dbReference>
<organism evidence="6 7">
    <name type="scientific">Blautia obeum</name>
    <dbReference type="NCBI Taxonomy" id="40520"/>
    <lineage>
        <taxon>Bacteria</taxon>
        <taxon>Bacillati</taxon>
        <taxon>Bacillota</taxon>
        <taxon>Clostridia</taxon>
        <taxon>Lachnospirales</taxon>
        <taxon>Lachnospiraceae</taxon>
        <taxon>Blautia</taxon>
    </lineage>
</organism>
<dbReference type="InterPro" id="IPR051215">
    <property type="entry name" value="GRE"/>
</dbReference>
<name>A0A414VY52_9FIRM</name>
<keyword evidence="2" id="KW-0456">Lyase</keyword>
<gene>
    <name evidence="6" type="ORF">DW222_16220</name>
</gene>
<evidence type="ECO:0000259" key="4">
    <source>
        <dbReference type="PROSITE" id="PS51149"/>
    </source>
</evidence>
<accession>A0A414VY52</accession>
<feature type="modified residue" description="Glycine radical" evidence="3">
    <location>
        <position position="723"/>
    </location>
</feature>
<feature type="domain" description="Glycine radical" evidence="4">
    <location>
        <begin position="629"/>
        <end position="747"/>
    </location>
</feature>
<evidence type="ECO:0000259" key="5">
    <source>
        <dbReference type="PROSITE" id="PS51554"/>
    </source>
</evidence>
<dbReference type="PROSITE" id="PS51149">
    <property type="entry name" value="GLY_RADICAL_2"/>
    <property type="match status" value="1"/>
</dbReference>
<dbReference type="SUPFAM" id="SSF51998">
    <property type="entry name" value="PFL-like glycyl radical enzymes"/>
    <property type="match status" value="1"/>
</dbReference>
<evidence type="ECO:0000256" key="3">
    <source>
        <dbReference type="PROSITE-ProRule" id="PRU00493"/>
    </source>
</evidence>
<comment type="caution">
    <text evidence="6">The sequence shown here is derived from an EMBL/GenBank/DDBJ whole genome shotgun (WGS) entry which is preliminary data.</text>
</comment>
<dbReference type="PANTHER" id="PTHR43641:SF2">
    <property type="entry name" value="DEHYDRATASE YBIW-RELATED"/>
    <property type="match status" value="1"/>
</dbReference>
<dbReference type="Pfam" id="PF02901">
    <property type="entry name" value="PFL-like"/>
    <property type="match status" value="1"/>
</dbReference>
<evidence type="ECO:0000313" key="7">
    <source>
        <dbReference type="Proteomes" id="UP000284024"/>
    </source>
</evidence>
<protein>
    <recommendedName>
        <fullName evidence="8">4-hydroxyphenylacetate decarboxylase</fullName>
    </recommendedName>
</protein>
<dbReference type="GO" id="GO:0016829">
    <property type="term" value="F:lyase activity"/>
    <property type="evidence" value="ECO:0007669"/>
    <property type="project" value="UniProtKB-KW"/>
</dbReference>
<sequence length="747" mass="85261">MACDFRKNKDQIMGEFESYYAKMPFDTGRQQKQLDEWLNEKQYTYSYEKKALVYQAAAELCNVHVFHGSPFFFEIESGRERNTSQNGYPPGPGLEGWFTRKTQPMMDDFQVWMKELEENDLVWGSVFVDMAHHTMGYERVLKEGFIGIERKALERLATEEDEKKKAYYRATLSMCQSMRQIAKNFADEARAQMEKEENPEYLENLKEIAQAAEVVPYHPANSFYEALCTILFIKEMAIDLEGVAVAVMGHIDRILYPFYERDIKDGTLTYEKAKNYMAHWLSHTDGRWDLYGNDFASTNCSITIGGCDSQGNIIWNDITRMILEAYDENGFVNPKVQARVTLNHPKEFIEKCANMVIKGENIFSFLNDDVIIQSNVKMGKKLEDARLYSAGGCQEPVLDDKEFNSRAFIYISLPQLVNLFMFGDLQKLFKDKCGYSISDKKYTTFEEFYDEYIQCLSILYQALVTRVNHYEKGAAEYNPCILISSTLEGCLECGKDMMEGGTVYGSTSIPLVGVGTAINSLLAIQQLVFDEKKLTLDEYTELLESDYTADQRMRDYIVNKCPKYGDGKAATENFASRVFADIARVTSGYENARHGKYEASLFVFYLFDWMKNHLKATPDGRLAGNRLSRGMNPTELSGISNVANILSTVQNIDMTDFPGAGVIYLEMPLSTTTIDQKYVEETIRAFIRVGGSALDLNLLDGEKLRKAKENPEEYKHIVVRVCGFSAYFTSLDPEIQDEVIGRIFVNG</sequence>
<dbReference type="Pfam" id="PF01228">
    <property type="entry name" value="Gly_radical"/>
    <property type="match status" value="1"/>
</dbReference>
<dbReference type="AlphaFoldDB" id="A0A414VY52"/>
<proteinExistence type="predicted"/>
<evidence type="ECO:0000313" key="6">
    <source>
        <dbReference type="EMBL" id="RHH15620.1"/>
    </source>
</evidence>
<dbReference type="InterPro" id="IPR004184">
    <property type="entry name" value="PFL_dom"/>
</dbReference>
<evidence type="ECO:0000256" key="2">
    <source>
        <dbReference type="ARBA" id="ARBA00023239"/>
    </source>
</evidence>
<evidence type="ECO:0008006" key="8">
    <source>
        <dbReference type="Google" id="ProtNLM"/>
    </source>
</evidence>
<dbReference type="PANTHER" id="PTHR43641">
    <property type="entry name" value="FORMATE ACETYLTRANSFERASE 3-RELATED"/>
    <property type="match status" value="1"/>
</dbReference>
<dbReference type="EMBL" id="QRJH01000011">
    <property type="protein sequence ID" value="RHH15620.1"/>
    <property type="molecule type" value="Genomic_DNA"/>
</dbReference>
<dbReference type="InterPro" id="IPR001150">
    <property type="entry name" value="Gly_radical"/>
</dbReference>